<sequence length="88" mass="9603">MRRLAPALLFAVAGCAQHYDDRPVQIAGPIEYAFARRGGRVAARMPTQSCAMPALDDPMLASRLIDASLLDVSFGLPEVVVFDCARRR</sequence>
<accession>A0AAF1K1D8</accession>
<evidence type="ECO:0000313" key="2">
    <source>
        <dbReference type="Proteomes" id="UP001196068"/>
    </source>
</evidence>
<reference evidence="1" key="1">
    <citation type="submission" date="2020-01" db="EMBL/GenBank/DDBJ databases">
        <authorList>
            <person name="Rat A."/>
        </authorList>
    </citation>
    <scope>NUCLEOTIDE SEQUENCE</scope>
    <source>
        <strain evidence="1">LMG 28251</strain>
    </source>
</reference>
<protein>
    <recommendedName>
        <fullName evidence="3">Lipoprotein</fullName>
    </recommendedName>
</protein>
<gene>
    <name evidence="1" type="ORF">GXW79_19460</name>
</gene>
<keyword evidence="2" id="KW-1185">Reference proteome</keyword>
<dbReference type="PROSITE" id="PS51257">
    <property type="entry name" value="PROKAR_LIPOPROTEIN"/>
    <property type="match status" value="1"/>
</dbReference>
<dbReference type="AlphaFoldDB" id="A0AAF1K1D8"/>
<comment type="caution">
    <text evidence="1">The sequence shown here is derived from an EMBL/GenBank/DDBJ whole genome shotgun (WGS) entry which is preliminary data.</text>
</comment>
<dbReference type="EMBL" id="JAAEDH010000029">
    <property type="protein sequence ID" value="MBR0657263.1"/>
    <property type="molecule type" value="Genomic_DNA"/>
</dbReference>
<name>A0AAF1K1D8_9PROT</name>
<organism evidence="1 2">
    <name type="scientific">Plastoroseomonas arctica</name>
    <dbReference type="NCBI Taxonomy" id="1509237"/>
    <lineage>
        <taxon>Bacteria</taxon>
        <taxon>Pseudomonadati</taxon>
        <taxon>Pseudomonadota</taxon>
        <taxon>Alphaproteobacteria</taxon>
        <taxon>Acetobacterales</taxon>
        <taxon>Acetobacteraceae</taxon>
        <taxon>Plastoroseomonas</taxon>
    </lineage>
</organism>
<dbReference type="RefSeq" id="WP_211876130.1">
    <property type="nucleotide sequence ID" value="NZ_JAAEDH010000029.1"/>
</dbReference>
<reference evidence="1" key="2">
    <citation type="journal article" date="2021" name="Syst. Appl. Microbiol.">
        <title>Roseomonas hellenica sp. nov., isolated from roots of wild-growing Alkanna tinctoria.</title>
        <authorList>
            <person name="Rat A."/>
            <person name="Naranjo H.D."/>
            <person name="Lebbe L."/>
            <person name="Cnockaert M."/>
            <person name="Krigas N."/>
            <person name="Grigoriadou K."/>
            <person name="Maloupa E."/>
            <person name="Willems A."/>
        </authorList>
    </citation>
    <scope>NUCLEOTIDE SEQUENCE</scope>
    <source>
        <strain evidence="1">LMG 28251</strain>
    </source>
</reference>
<evidence type="ECO:0000313" key="1">
    <source>
        <dbReference type="EMBL" id="MBR0657263.1"/>
    </source>
</evidence>
<dbReference type="Proteomes" id="UP001196068">
    <property type="component" value="Unassembled WGS sequence"/>
</dbReference>
<evidence type="ECO:0008006" key="3">
    <source>
        <dbReference type="Google" id="ProtNLM"/>
    </source>
</evidence>
<proteinExistence type="predicted"/>